<feature type="compositionally biased region" description="Acidic residues" evidence="1">
    <location>
        <begin position="102"/>
        <end position="121"/>
    </location>
</feature>
<feature type="region of interest" description="Disordered" evidence="1">
    <location>
        <begin position="100"/>
        <end position="130"/>
    </location>
</feature>
<evidence type="ECO:0000313" key="3">
    <source>
        <dbReference type="Proteomes" id="UP000241736"/>
    </source>
</evidence>
<sequence>MSLAAKIAAAQAAEQGCEAWRARIVDSRAQLGEEFRRTATPVRIVVSGLALGFAVGLKPKADGQPSLAGKFLGGPVFSMVLEAVLPGLLAGLTAAAGLQAGEEVEAPDEEQDAGDLAEEDAARDGQAQAS</sequence>
<dbReference type="EMBL" id="PVLF01000004">
    <property type="protein sequence ID" value="PRH82874.1"/>
    <property type="molecule type" value="Genomic_DNA"/>
</dbReference>
<evidence type="ECO:0000313" key="2">
    <source>
        <dbReference type="EMBL" id="PRH82874.1"/>
    </source>
</evidence>
<gene>
    <name evidence="2" type="ORF">C6N40_04295</name>
</gene>
<evidence type="ECO:0008006" key="4">
    <source>
        <dbReference type="Google" id="ProtNLM"/>
    </source>
</evidence>
<proteinExistence type="predicted"/>
<dbReference type="Proteomes" id="UP000241736">
    <property type="component" value="Unassembled WGS sequence"/>
</dbReference>
<protein>
    <recommendedName>
        <fullName evidence="4">Protein sip-5</fullName>
    </recommendedName>
</protein>
<comment type="caution">
    <text evidence="2">The sequence shown here is derived from an EMBL/GenBank/DDBJ whole genome shotgun (WGS) entry which is preliminary data.</text>
</comment>
<dbReference type="RefSeq" id="WP_106989782.1">
    <property type="nucleotide sequence ID" value="NZ_KZ679086.1"/>
</dbReference>
<organism evidence="2 3">
    <name type="scientific">Arenimonas caeni</name>
    <dbReference type="NCBI Taxonomy" id="2058085"/>
    <lineage>
        <taxon>Bacteria</taxon>
        <taxon>Pseudomonadati</taxon>
        <taxon>Pseudomonadota</taxon>
        <taxon>Gammaproteobacteria</taxon>
        <taxon>Lysobacterales</taxon>
        <taxon>Lysobacteraceae</taxon>
        <taxon>Arenimonas</taxon>
    </lineage>
</organism>
<evidence type="ECO:0000256" key="1">
    <source>
        <dbReference type="SAM" id="MobiDB-lite"/>
    </source>
</evidence>
<reference evidence="2 3" key="1">
    <citation type="submission" date="2018-03" db="EMBL/GenBank/DDBJ databases">
        <title>Arenimonas caeni sp. nov., isolated from activated sludge.</title>
        <authorList>
            <person name="Liu H."/>
        </authorList>
    </citation>
    <scope>NUCLEOTIDE SEQUENCE [LARGE SCALE GENOMIC DNA]</scope>
    <source>
        <strain evidence="3">z29</strain>
    </source>
</reference>
<keyword evidence="3" id="KW-1185">Reference proteome</keyword>
<dbReference type="AlphaFoldDB" id="A0A2P6MA51"/>
<accession>A0A2P6MA51</accession>
<name>A0A2P6MA51_9GAMM</name>
<dbReference type="OrthoDB" id="6027991at2"/>